<accession>A0A0Q9YBD1</accession>
<reference evidence="3" key="3">
    <citation type="submission" date="2021-06" db="EMBL/GenBank/DDBJ databases">
        <title>Genomic Description and Analysis of Intracellular Bacteria, Candidatus Berkiella cookevillensis and Candidatus Berkiella aquae.</title>
        <authorList>
            <person name="Kidane D.T."/>
            <person name="Mehari Y.T."/>
            <person name="Rice F.C."/>
            <person name="Arivett B.A."/>
            <person name="Farone A.L."/>
            <person name="Berk S.G."/>
            <person name="Farone M.B."/>
        </authorList>
    </citation>
    <scope>NUCLEOTIDE SEQUENCE</scope>
    <source>
        <strain evidence="3">CC99</strain>
    </source>
</reference>
<proteinExistence type="predicted"/>
<protein>
    <submittedName>
        <fullName evidence="2">Uncharacterized protein</fullName>
    </submittedName>
</protein>
<feature type="transmembrane region" description="Helical" evidence="1">
    <location>
        <begin position="165"/>
        <end position="183"/>
    </location>
</feature>
<evidence type="ECO:0000313" key="2">
    <source>
        <dbReference type="EMBL" id="KRG17948.1"/>
    </source>
</evidence>
<organism evidence="2">
    <name type="scientific">Candidatus Berkiella cookevillensis</name>
    <dbReference type="NCBI Taxonomy" id="437022"/>
    <lineage>
        <taxon>Bacteria</taxon>
        <taxon>Pseudomonadati</taxon>
        <taxon>Pseudomonadota</taxon>
        <taxon>Gammaproteobacteria</taxon>
        <taxon>Candidatus Berkiellales</taxon>
        <taxon>Candidatus Berkiellaceae</taxon>
        <taxon>Candidatus Berkiella</taxon>
    </lineage>
</organism>
<reference evidence="3" key="2">
    <citation type="journal article" date="2016" name="Genome Announc.">
        <title>Draft Genome Sequences of Two Novel Amoeba-Resistant Intranuclear Bacteria, 'Candidatus Berkiella cookevillensis' and 'Candidatus Berkiella aquae'.</title>
        <authorList>
            <person name="Mehari Y.T."/>
            <person name="Arivett B.A."/>
            <person name="Farone A.L."/>
            <person name="Gunderson J.H."/>
            <person name="Farone M.B."/>
        </authorList>
    </citation>
    <scope>NUCLEOTIDE SEQUENCE</scope>
    <source>
        <strain evidence="3">CC99</strain>
    </source>
</reference>
<gene>
    <name evidence="3" type="ORF">CC99x_009425</name>
    <name evidence="2" type="ORF">CC99x_01904</name>
</gene>
<comment type="caution">
    <text evidence="2">The sequence shown here is derived from an EMBL/GenBank/DDBJ whole genome shotgun (WGS) entry which is preliminary data.</text>
</comment>
<keyword evidence="1" id="KW-0472">Membrane</keyword>
<name>A0A0Q9YBD1_9GAMM</name>
<evidence type="ECO:0000256" key="1">
    <source>
        <dbReference type="SAM" id="Phobius"/>
    </source>
</evidence>
<evidence type="ECO:0000313" key="3">
    <source>
        <dbReference type="EMBL" id="MCS5709124.1"/>
    </source>
</evidence>
<keyword evidence="1" id="KW-1133">Transmembrane helix</keyword>
<keyword evidence="1" id="KW-0812">Transmembrane</keyword>
<dbReference type="EMBL" id="LKHV02000001">
    <property type="protein sequence ID" value="MCS5709124.1"/>
    <property type="molecule type" value="Genomic_DNA"/>
</dbReference>
<reference evidence="2" key="1">
    <citation type="submission" date="2015-09" db="EMBL/GenBank/DDBJ databases">
        <title>Draft Genome Sequences of Two Novel Amoeba-resistant Intranuclear Bacteria, Candidatus Berkiella cookevillensis and Candidatus Berkiella aquae.</title>
        <authorList>
            <person name="Mehari Y.T."/>
            <person name="Arivett B.A."/>
            <person name="Farone A.L."/>
            <person name="Gunderson J.H."/>
            <person name="Farone M.B."/>
        </authorList>
    </citation>
    <scope>NUCLEOTIDE SEQUENCE [LARGE SCALE GENOMIC DNA]</scope>
    <source>
        <strain evidence="2">CC99</strain>
    </source>
</reference>
<sequence>MKSNQSSVPNINNVFSLFSEGAKLALYEEKPFLDADICPDIEQRHVSSLSSISSKYDVLILDNLGKTSELVKLLDNATEGGCAVVLLKNKTFKEKLCIALRIISLHLCAKKWQLKFRGYFLLPEETNPTQVVSCQRYLAQQYFHKYYHWQYNEESKKMKRLFKHLMYMFNAFYLNENYFLFWISKNAK</sequence>
<dbReference type="AlphaFoldDB" id="A0A0Q9YBD1"/>
<dbReference type="EMBL" id="LKHV01000010">
    <property type="protein sequence ID" value="KRG17948.1"/>
    <property type="molecule type" value="Genomic_DNA"/>
</dbReference>
<evidence type="ECO:0000313" key="4">
    <source>
        <dbReference type="Proteomes" id="UP000051494"/>
    </source>
</evidence>
<dbReference type="Proteomes" id="UP000051494">
    <property type="component" value="Unassembled WGS sequence"/>
</dbReference>
<dbReference type="STRING" id="437022.CC99x_01904"/>
<dbReference type="RefSeq" id="WP_057625010.1">
    <property type="nucleotide sequence ID" value="NZ_LKHV02000001.1"/>
</dbReference>
<keyword evidence="4" id="KW-1185">Reference proteome</keyword>